<dbReference type="GO" id="GO:0000166">
    <property type="term" value="F:nucleotide binding"/>
    <property type="evidence" value="ECO:0007669"/>
    <property type="project" value="UniProtKB-KW"/>
</dbReference>
<dbReference type="PROSITE" id="PS51084">
    <property type="entry name" value="HIT_2"/>
    <property type="match status" value="1"/>
</dbReference>
<dbReference type="InterPro" id="IPR011146">
    <property type="entry name" value="HIT-like"/>
</dbReference>
<keyword evidence="5" id="KW-1185">Reference proteome</keyword>
<organism evidence="4 5">
    <name type="scientific">Pyrobaculum islandicum (strain DSM 4184 / JCM 9189 / GEO3)</name>
    <dbReference type="NCBI Taxonomy" id="384616"/>
    <lineage>
        <taxon>Archaea</taxon>
        <taxon>Thermoproteota</taxon>
        <taxon>Thermoprotei</taxon>
        <taxon>Thermoproteales</taxon>
        <taxon>Thermoproteaceae</taxon>
        <taxon>Pyrobaculum</taxon>
    </lineage>
</organism>
<dbReference type="OrthoDB" id="26806at2157"/>
<evidence type="ECO:0000313" key="4">
    <source>
        <dbReference type="EMBL" id="ABL88101.1"/>
    </source>
</evidence>
<feature type="domain" description="HIT" evidence="3">
    <location>
        <begin position="27"/>
        <end position="139"/>
    </location>
</feature>
<dbReference type="InterPro" id="IPR036265">
    <property type="entry name" value="HIT-like_sf"/>
</dbReference>
<dbReference type="PANTHER" id="PTHR42997:SF1">
    <property type="entry name" value="AP-4-A PHOSPHORYLASE"/>
    <property type="match status" value="1"/>
</dbReference>
<evidence type="ECO:0000313" key="5">
    <source>
        <dbReference type="Proteomes" id="UP000002595"/>
    </source>
</evidence>
<dbReference type="EMBL" id="CP000504">
    <property type="protein sequence ID" value="ABL88101.1"/>
    <property type="molecule type" value="Genomic_DNA"/>
</dbReference>
<dbReference type="InterPro" id="IPR039383">
    <property type="entry name" value="FHIT"/>
</dbReference>
<evidence type="ECO:0000256" key="2">
    <source>
        <dbReference type="PROSITE-ProRule" id="PRU00464"/>
    </source>
</evidence>
<gene>
    <name evidence="4" type="ordered locus">Pisl_0925</name>
</gene>
<dbReference type="RefSeq" id="WP_011762676.1">
    <property type="nucleotide sequence ID" value="NC_008701.1"/>
</dbReference>
<dbReference type="GO" id="GO:0003824">
    <property type="term" value="F:catalytic activity"/>
    <property type="evidence" value="ECO:0007669"/>
    <property type="project" value="InterPro"/>
</dbReference>
<dbReference type="SUPFAM" id="SSF54197">
    <property type="entry name" value="HIT-like"/>
    <property type="match status" value="1"/>
</dbReference>
<dbReference type="Pfam" id="PF01230">
    <property type="entry name" value="HIT"/>
    <property type="match status" value="1"/>
</dbReference>
<dbReference type="Gene3D" id="3.30.428.10">
    <property type="entry name" value="HIT-like"/>
    <property type="match status" value="1"/>
</dbReference>
<evidence type="ECO:0000256" key="1">
    <source>
        <dbReference type="ARBA" id="ARBA00022741"/>
    </source>
</evidence>
<feature type="short sequence motif" description="Histidine triad motif" evidence="2">
    <location>
        <begin position="120"/>
        <end position="124"/>
    </location>
</feature>
<dbReference type="GeneID" id="4617687"/>
<dbReference type="eggNOG" id="arCOG00419">
    <property type="taxonomic scope" value="Archaea"/>
</dbReference>
<dbReference type="KEGG" id="pis:Pisl_0925"/>
<sequence length="152" mass="17803">MDFQVIYAPWRYRYIQNLGRDECFLCKAAKEIERDDENLVPARGRHVFAILNKYPYTWGHVMVAPYRHISQFEELDYNEWVEMIQMAKKLVHALRKVVGARDFIIGLNIGRAAGAGLEGHLHLHIIPRDKMVEVEELSQALVKLTRELRETL</sequence>
<name>A1RT19_PYRIL</name>
<proteinExistence type="predicted"/>
<keyword evidence="1" id="KW-0547">Nucleotide-binding</keyword>
<evidence type="ECO:0000259" key="3">
    <source>
        <dbReference type="PROSITE" id="PS51084"/>
    </source>
</evidence>
<dbReference type="AlphaFoldDB" id="A1RT19"/>
<dbReference type="HOGENOM" id="CLU_056776_1_2_2"/>
<dbReference type="Proteomes" id="UP000002595">
    <property type="component" value="Chromosome"/>
</dbReference>
<accession>A1RT19</accession>
<dbReference type="InterPro" id="IPR052908">
    <property type="entry name" value="AP-4-A_phosphorylase"/>
</dbReference>
<reference evidence="4" key="1">
    <citation type="submission" date="2006-12" db="EMBL/GenBank/DDBJ databases">
        <title>Complete sequence of Pyrobaculum islandicum DSM 4184.</title>
        <authorList>
            <person name="Copeland A."/>
            <person name="Lucas S."/>
            <person name="Lapidus A."/>
            <person name="Barry K."/>
            <person name="Detter J.C."/>
            <person name="Glavina del Rio T."/>
            <person name="Dalin E."/>
            <person name="Tice H."/>
            <person name="Pitluck S."/>
            <person name="Meincke L."/>
            <person name="Brettin T."/>
            <person name="Bruce D."/>
            <person name="Han C."/>
            <person name="Tapia R."/>
            <person name="Gilna P."/>
            <person name="Schmutz J."/>
            <person name="Larimer F."/>
            <person name="Land M."/>
            <person name="Hauser L."/>
            <person name="Kyrpides N."/>
            <person name="Mikhailova N."/>
            <person name="Cozen A.E."/>
            <person name="Fitz-Gibbon S.T."/>
            <person name="House C.H."/>
            <person name="Saltikov C."/>
            <person name="Lowe T."/>
            <person name="Richardson P."/>
        </authorList>
    </citation>
    <scope>NUCLEOTIDE SEQUENCE [LARGE SCALE GENOMIC DNA]</scope>
    <source>
        <strain evidence="4">DSM 4184</strain>
    </source>
</reference>
<dbReference type="PANTHER" id="PTHR42997">
    <property type="entry name" value="HIT FAMILY HYDROLASE"/>
    <property type="match status" value="1"/>
</dbReference>
<dbReference type="STRING" id="384616.Pisl_0925"/>
<dbReference type="CDD" id="cd01275">
    <property type="entry name" value="FHIT"/>
    <property type="match status" value="1"/>
</dbReference>
<protein>
    <submittedName>
        <fullName evidence="4">Histidine triad (HIT) protein</fullName>
    </submittedName>
</protein>